<feature type="compositionally biased region" description="Low complexity" evidence="4">
    <location>
        <begin position="293"/>
        <end position="309"/>
    </location>
</feature>
<feature type="coiled-coil region" evidence="3">
    <location>
        <begin position="457"/>
        <end position="484"/>
    </location>
</feature>
<dbReference type="EMBL" id="HG529676">
    <property type="protein sequence ID" value="CDI56091.1"/>
    <property type="molecule type" value="Genomic_DNA"/>
</dbReference>
<accession>A0A077R9X0</accession>
<evidence type="ECO:0000256" key="1">
    <source>
        <dbReference type="ARBA" id="ARBA00009291"/>
    </source>
</evidence>
<feature type="compositionally biased region" description="Polar residues" evidence="4">
    <location>
        <begin position="873"/>
        <end position="884"/>
    </location>
</feature>
<comment type="similarity">
    <text evidence="1">Belongs to the ADIP family.</text>
</comment>
<keyword evidence="2 3" id="KW-0175">Coiled coil</keyword>
<evidence type="ECO:0000256" key="2">
    <source>
        <dbReference type="ARBA" id="ARBA00023054"/>
    </source>
</evidence>
<feature type="compositionally biased region" description="Polar residues" evidence="4">
    <location>
        <begin position="838"/>
        <end position="847"/>
    </location>
</feature>
<feature type="compositionally biased region" description="Polar residues" evidence="4">
    <location>
        <begin position="788"/>
        <end position="805"/>
    </location>
</feature>
<organism evidence="5">
    <name type="scientific">Melanopsichium pennsylvanicum 4</name>
    <dbReference type="NCBI Taxonomy" id="1398559"/>
    <lineage>
        <taxon>Eukaryota</taxon>
        <taxon>Fungi</taxon>
        <taxon>Dikarya</taxon>
        <taxon>Basidiomycota</taxon>
        <taxon>Ustilaginomycotina</taxon>
        <taxon>Ustilaginomycetes</taxon>
        <taxon>Ustilaginales</taxon>
        <taxon>Ustilaginaceae</taxon>
        <taxon>Melanopsichium</taxon>
    </lineage>
</organism>
<dbReference type="AlphaFoldDB" id="A0A077R9X0"/>
<feature type="coiled-coil region" evidence="3">
    <location>
        <begin position="523"/>
        <end position="571"/>
    </location>
</feature>
<feature type="compositionally biased region" description="Basic and acidic residues" evidence="4">
    <location>
        <begin position="628"/>
        <end position="641"/>
    </location>
</feature>
<feature type="region of interest" description="Disordered" evidence="4">
    <location>
        <begin position="692"/>
        <end position="884"/>
    </location>
</feature>
<evidence type="ECO:0000313" key="5">
    <source>
        <dbReference type="EMBL" id="CDI56091.1"/>
    </source>
</evidence>
<feature type="region of interest" description="Disordered" evidence="4">
    <location>
        <begin position="276"/>
        <end position="309"/>
    </location>
</feature>
<dbReference type="InterPro" id="IPR021622">
    <property type="entry name" value="Afadin/alpha-actinin-bd"/>
</dbReference>
<evidence type="ECO:0000256" key="4">
    <source>
        <dbReference type="SAM" id="MobiDB-lite"/>
    </source>
</evidence>
<feature type="compositionally biased region" description="Low complexity" evidence="4">
    <location>
        <begin position="848"/>
        <end position="860"/>
    </location>
</feature>
<evidence type="ECO:0000256" key="3">
    <source>
        <dbReference type="SAM" id="Coils"/>
    </source>
</evidence>
<name>A0A077R9X0_9BASI</name>
<dbReference type="Pfam" id="PF11559">
    <property type="entry name" value="ADIP"/>
    <property type="match status" value="1"/>
</dbReference>
<feature type="region of interest" description="Disordered" evidence="4">
    <location>
        <begin position="1"/>
        <end position="32"/>
    </location>
</feature>
<reference evidence="5" key="1">
    <citation type="journal article" date="2014" name="Genome Biol. Evol.">
        <title>Gene Loss Rather Than Gene Gain Is Associated with a Host Jump from Monocots to Dicots in the Smut Fungus Melanopsichium pennsylvanicum.</title>
        <authorList>
            <person name="Sharma R."/>
            <person name="Mishra B."/>
            <person name="Runge F."/>
            <person name="Thines M."/>
        </authorList>
    </citation>
    <scope>NUCLEOTIDE SEQUENCE</scope>
    <source>
        <strain evidence="5">4</strain>
    </source>
</reference>
<feature type="compositionally biased region" description="Basic and acidic residues" evidence="4">
    <location>
        <begin position="821"/>
        <end position="830"/>
    </location>
</feature>
<feature type="region of interest" description="Disordered" evidence="4">
    <location>
        <begin position="625"/>
        <end position="677"/>
    </location>
</feature>
<protein>
    <submittedName>
        <fullName evidence="5">Uncharacterized protein</fullName>
    </submittedName>
</protein>
<feature type="compositionally biased region" description="Polar residues" evidence="4">
    <location>
        <begin position="660"/>
        <end position="676"/>
    </location>
</feature>
<sequence length="988" mass="107320">MAASDPQPAAKGSQAASAEHGPSPGAYHHLPDLSADISMDTENVTRPTFEQLNAALISRGYLRSPLNVTGMREESLVALSDTLHAMVAQREEDIEVRTALTAKNRSLTASLERTKRFQKEELERSADLERKVEASKAKLLHLATQLDTERNAQKAAKEALGRMRRDLQAIKASALQYKAANDRSVARVRARIGEVTGSAIRSAVPDFQIVASAFDDVPTTSTPKASATALYVRQVQELEQKRAHLVEYNQALKRFATEAINAIRRADQELVDMVEAEEDDVKRRDPSSTAKPNSESSNMRSVSSSNLSGNAAVKRLASTDAWLYGHRPLFQRDLFPANDTFRSTSSGAFVSASSSKTQHPALRALELTSTAVISHVQSLLDLRTERTIHEAAQSQRLSAEAREQVWAAELEQVIQEDLRSDARLSLNKMNGPIQGGSLASAAIAASSGSSGGGASHRIDWQKEKIELEKKLAQLVKQVALAEENAVRNGKQARRLAEAEKSARSLLEQASCLGSAKDEGAETSPDALQEAERLKAELHAVEHERDRYAKRCEMLEAEAQELRSERERVLSAHSGPLACTQASSSELTSLKRLDEGEMAKIHALDQKHRKELSHLSVVAENSEVQPLTEARKKAEIGGKETVESTDAATSHASVRKERSNRGSADTGTISFGESFGNNPELDSIFGVKRSSAVANPKRDAAPRRSSRLSGGSADAEAVTPIGDEPTKASESGTRKRKAGEEDPSPLMGPSSAGRRRASRRLSNGKASKTDFEELSSHASKQTKAEHRSSSSLESVTVGQDASSEPVSETLPPNVARSSRRLSTREKEELDRKHKRKATTSDTVQSKTPASTSRRIVSASSSARERESSLVEQPRGTSPQYSSSLKRTSIPQIAEWVSQIVSAKATPIPIAEQDWAATFKEAGMPDKITGLFVELTAGVVHDHIVVLDGAAIELERQRGISVISEQTHVDYKAVIKELVDQVRQATFTSS</sequence>
<proteinExistence type="inferred from homology"/>